<feature type="domain" description="Sulfatase N-terminal" evidence="7">
    <location>
        <begin position="521"/>
        <end position="798"/>
    </location>
</feature>
<evidence type="ECO:0000256" key="1">
    <source>
        <dbReference type="ARBA" id="ARBA00004141"/>
    </source>
</evidence>
<dbReference type="GO" id="GO:0032977">
    <property type="term" value="F:membrane insertase activity"/>
    <property type="evidence" value="ECO:0007669"/>
    <property type="project" value="InterPro"/>
</dbReference>
<dbReference type="NCBIfam" id="TIGR03592">
    <property type="entry name" value="yidC_oxa1_cterm"/>
    <property type="match status" value="1"/>
</dbReference>
<dbReference type="Pfam" id="PF02096">
    <property type="entry name" value="60KD_IMP"/>
    <property type="match status" value="1"/>
</dbReference>
<dbReference type="GO" id="GO:0005886">
    <property type="term" value="C:plasma membrane"/>
    <property type="evidence" value="ECO:0007669"/>
    <property type="project" value="TreeGrafter"/>
</dbReference>
<feature type="domain" description="Membrane insertase YidC/Oxa/ALB C-terminal" evidence="8">
    <location>
        <begin position="32"/>
        <end position="216"/>
    </location>
</feature>
<dbReference type="EMBL" id="JRPH02000016">
    <property type="protein sequence ID" value="TLE04330.1"/>
    <property type="molecule type" value="Genomic_DNA"/>
</dbReference>
<keyword evidence="4 6" id="KW-0472">Membrane</keyword>
<comment type="similarity">
    <text evidence="5">Belongs to the OXA1/ALB3/YidC family.</text>
</comment>
<evidence type="ECO:0000256" key="6">
    <source>
        <dbReference type="SAM" id="Phobius"/>
    </source>
</evidence>
<dbReference type="PANTHER" id="PTHR12428">
    <property type="entry name" value="OXA1"/>
    <property type="match status" value="1"/>
</dbReference>
<reference evidence="9 10" key="1">
    <citation type="journal article" date="2014" name="Genome Announc.">
        <title>Draft genome sequences of eight enterohepatic helicobacter species isolated from both laboratory and wild rodents.</title>
        <authorList>
            <person name="Sheh A."/>
            <person name="Shen Z."/>
            <person name="Fox J.G."/>
        </authorList>
    </citation>
    <scope>NUCLEOTIDE SEQUENCE [LARGE SCALE GENOMIC DNA]</scope>
    <source>
        <strain evidence="9 10">Missouri</strain>
    </source>
</reference>
<protein>
    <submittedName>
        <fullName evidence="9">Membrane protein insertase YidC</fullName>
    </submittedName>
</protein>
<evidence type="ECO:0000259" key="7">
    <source>
        <dbReference type="Pfam" id="PF00884"/>
    </source>
</evidence>
<evidence type="ECO:0000256" key="4">
    <source>
        <dbReference type="ARBA" id="ARBA00023136"/>
    </source>
</evidence>
<proteinExistence type="inferred from homology"/>
<dbReference type="RefSeq" id="WP_004084000.1">
    <property type="nucleotide sequence ID" value="NZ_JAERIZ010000014.1"/>
</dbReference>
<sequence length="893" mass="101265">MITELLYYIFIFPLEQVLEVVLHNILKIIPSYGTSIILLSLVVNLFLLKIFLYTDKKAQQEADLKEKLDKRVKSWKSVYKRAKLYAFTQTLYRQHNYHPIYALRSLGGLALQIPFFFAMYEIINKAEYLQSVRFLWIDDLSKPDSIMLFGLSIHILPLLMTAFTLINVFYSSKELGARVQGSLIALLFLVLLYNMPSALVLYWTCNMAFALFKEIFKHKKHSSLSNHSQDCVSLEAVITTKVTPAPKSTQNSQSNTAITRMCESADRVGVECQVSNVSNLNQDTRIADSTTDSKITQTPNQNLYKLIQYIIISLSFMICVSSPYALYVTDLNAFALETIPPTLAALFGFFILTSFMLIYIISFVNHNSRIFIFILWLIAWIFLALMLLGVSYGFVLRGDYGVMSHFFFEKSIGIDSKHEIIDGIMIASCFVVALLLLIFKVTKYIIQACKIFLAIVIVNATFSLAMAVNYTAERDKAQNLVTDKATKKTQILDFAKEHNNILVLILDRSDGYVVHDLFKENENLKTSFKGFIDFTNALSTSGLTLPTLTSIIAGKYYTALNINARNINDGLANEIARGYASTLNTFENAGYAVSSTLDFPTDEVHLYPLLKNTNTNVFDTTDLQNIYVEKYLGGVKTDEMPVRQLISYGLFRSATYVIRKGIYRRGVWLFSKQGVVSMSSLRGVAELNVLAKETTIEATKPTFKFIHNSITHNPYGLDSACMINPREIASPQDNVYGVSEGHYNSEKCAWQWVAQILERLQELGVYDNTEIFITADHGAQSKFLPAQTNFHIPLFYKPLHSKGEMKQDSRIITNYDIPALFCKNLKEGCPNIDSITLDSIPHKRRLQLMIMGGGWNLESQNKNSFKASKLYIFDGSDIYDEKAWQVQEAELNK</sequence>
<evidence type="ECO:0000313" key="10">
    <source>
        <dbReference type="Proteomes" id="UP000029870"/>
    </source>
</evidence>
<dbReference type="InterPro" id="IPR028055">
    <property type="entry name" value="YidC/Oxa/ALB_C"/>
</dbReference>
<dbReference type="Gene3D" id="3.40.720.10">
    <property type="entry name" value="Alkaline Phosphatase, subunit A"/>
    <property type="match status" value="1"/>
</dbReference>
<keyword evidence="2 5" id="KW-0812">Transmembrane</keyword>
<dbReference type="PANTHER" id="PTHR12428:SF65">
    <property type="entry name" value="CYTOCHROME C OXIDASE ASSEMBLY PROTEIN COX18, MITOCHONDRIAL"/>
    <property type="match status" value="1"/>
</dbReference>
<dbReference type="GO" id="GO:0051205">
    <property type="term" value="P:protein insertion into membrane"/>
    <property type="evidence" value="ECO:0007669"/>
    <property type="project" value="TreeGrafter"/>
</dbReference>
<comment type="caution">
    <text evidence="9">The sequence shown here is derived from an EMBL/GenBank/DDBJ whole genome shotgun (WGS) entry which is preliminary data.</text>
</comment>
<dbReference type="Proteomes" id="UP000029870">
    <property type="component" value="Unassembled WGS sequence"/>
</dbReference>
<dbReference type="GeneID" id="60655618"/>
<dbReference type="Pfam" id="PF00884">
    <property type="entry name" value="Sulfatase"/>
    <property type="match status" value="1"/>
</dbReference>
<dbReference type="SUPFAM" id="SSF53649">
    <property type="entry name" value="Alkaline phosphatase-like"/>
    <property type="match status" value="1"/>
</dbReference>
<dbReference type="InterPro" id="IPR017850">
    <property type="entry name" value="Alkaline_phosphatase_core_sf"/>
</dbReference>
<feature type="transmembrane region" description="Helical" evidence="6">
    <location>
        <begin position="146"/>
        <end position="168"/>
    </location>
</feature>
<feature type="transmembrane region" description="Helical" evidence="6">
    <location>
        <begin position="451"/>
        <end position="472"/>
    </location>
</feature>
<evidence type="ECO:0000259" key="8">
    <source>
        <dbReference type="Pfam" id="PF02096"/>
    </source>
</evidence>
<feature type="transmembrane region" description="Helical" evidence="6">
    <location>
        <begin position="373"/>
        <end position="395"/>
    </location>
</feature>
<comment type="subcellular location">
    <subcellularLocation>
        <location evidence="1 5">Membrane</location>
        <topology evidence="1 5">Multi-pass membrane protein</topology>
    </subcellularLocation>
</comment>
<keyword evidence="3 6" id="KW-1133">Transmembrane helix</keyword>
<accession>A0A6D2CCE3</accession>
<evidence type="ECO:0000256" key="5">
    <source>
        <dbReference type="RuleBase" id="RU003945"/>
    </source>
</evidence>
<evidence type="ECO:0000256" key="3">
    <source>
        <dbReference type="ARBA" id="ARBA00022989"/>
    </source>
</evidence>
<feature type="transmembrane region" description="Helical" evidence="6">
    <location>
        <begin position="420"/>
        <end position="439"/>
    </location>
</feature>
<evidence type="ECO:0000313" key="9">
    <source>
        <dbReference type="EMBL" id="TLE04330.1"/>
    </source>
</evidence>
<gene>
    <name evidence="9" type="primary">yidC</name>
    <name evidence="9" type="ORF">LS77_006315</name>
</gene>
<dbReference type="AlphaFoldDB" id="A0A6D2CCE3"/>
<dbReference type="InterPro" id="IPR000917">
    <property type="entry name" value="Sulfatase_N"/>
</dbReference>
<feature type="transmembrane region" description="Helical" evidence="6">
    <location>
        <begin position="339"/>
        <end position="361"/>
    </location>
</feature>
<name>A0A6D2CCE3_9HELI</name>
<organism evidence="9 10">
    <name type="scientific">Helicobacter bilis</name>
    <dbReference type="NCBI Taxonomy" id="37372"/>
    <lineage>
        <taxon>Bacteria</taxon>
        <taxon>Pseudomonadati</taxon>
        <taxon>Campylobacterota</taxon>
        <taxon>Epsilonproteobacteria</taxon>
        <taxon>Campylobacterales</taxon>
        <taxon>Helicobacteraceae</taxon>
        <taxon>Helicobacter</taxon>
    </lineage>
</organism>
<feature type="transmembrane region" description="Helical" evidence="6">
    <location>
        <begin position="306"/>
        <end position="327"/>
    </location>
</feature>
<evidence type="ECO:0000256" key="2">
    <source>
        <dbReference type="ARBA" id="ARBA00022692"/>
    </source>
</evidence>
<feature type="transmembrane region" description="Helical" evidence="6">
    <location>
        <begin position="32"/>
        <end position="52"/>
    </location>
</feature>
<dbReference type="InterPro" id="IPR001708">
    <property type="entry name" value="YidC/ALB3/OXA1/COX18"/>
</dbReference>